<feature type="domain" description="FHA" evidence="1">
    <location>
        <begin position="145"/>
        <end position="194"/>
    </location>
</feature>
<reference evidence="2" key="1">
    <citation type="submission" date="2020-05" db="EMBL/GenBank/DDBJ databases">
        <authorList>
            <person name="Chiriac C."/>
            <person name="Salcher M."/>
            <person name="Ghai R."/>
            <person name="Kavagutti S V."/>
        </authorList>
    </citation>
    <scope>NUCLEOTIDE SEQUENCE</scope>
</reference>
<dbReference type="InterPro" id="IPR008984">
    <property type="entry name" value="SMAD_FHA_dom_sf"/>
</dbReference>
<dbReference type="InterPro" id="IPR042287">
    <property type="entry name" value="FhaA_N_sf"/>
</dbReference>
<gene>
    <name evidence="2" type="ORF">UFOPK1684_00980</name>
</gene>
<dbReference type="Gene3D" id="2.60.200.20">
    <property type="match status" value="1"/>
</dbReference>
<protein>
    <submittedName>
        <fullName evidence="2">Unannotated protein</fullName>
    </submittedName>
</protein>
<dbReference type="InterPro" id="IPR022128">
    <property type="entry name" value="FhaA_N"/>
</dbReference>
<dbReference type="InterPro" id="IPR000253">
    <property type="entry name" value="FHA_dom"/>
</dbReference>
<evidence type="ECO:0000259" key="1">
    <source>
        <dbReference type="PROSITE" id="PS50006"/>
    </source>
</evidence>
<dbReference type="AlphaFoldDB" id="A0A6J6EFN3"/>
<sequence length="239" mass="26231">MGFLDSFERQVERLVGGVFAKTFTSGVHPVEIVAALKKDMDATARSITRTRVLAPHSFHVGLSALDFQRLGQLGREFVSEIRQTLEDYRIIRGYSCQEPVTIRLEEKLTLAEGMVDVRSDQVGSVVWVPTLTWNSVRYPLTRKSTILGRGTDSDVHVVAPGVSRHHAEIRWNGKRCEVVDLGSTNGTTLDGDKVTRAALPDSCTLGVGRARILFQVVPLSSAAYDALAHTPLNSAEETS</sequence>
<dbReference type="CDD" id="cd00060">
    <property type="entry name" value="FHA"/>
    <property type="match status" value="1"/>
</dbReference>
<dbReference type="PROSITE" id="PS50006">
    <property type="entry name" value="FHA_DOMAIN"/>
    <property type="match status" value="1"/>
</dbReference>
<dbReference type="SUPFAM" id="SSF49879">
    <property type="entry name" value="SMAD/FHA domain"/>
    <property type="match status" value="1"/>
</dbReference>
<dbReference type="SMART" id="SM00240">
    <property type="entry name" value="FHA"/>
    <property type="match status" value="1"/>
</dbReference>
<accession>A0A6J6EFN3</accession>
<dbReference type="Pfam" id="PF12401">
    <property type="entry name" value="FhaA_N"/>
    <property type="match status" value="1"/>
</dbReference>
<proteinExistence type="predicted"/>
<organism evidence="2">
    <name type="scientific">freshwater metagenome</name>
    <dbReference type="NCBI Taxonomy" id="449393"/>
    <lineage>
        <taxon>unclassified sequences</taxon>
        <taxon>metagenomes</taxon>
        <taxon>ecological metagenomes</taxon>
    </lineage>
</organism>
<dbReference type="Gene3D" id="3.30.2320.60">
    <property type="entry name" value="FhaA, phosphopeptide-binding domain (DUF3662)"/>
    <property type="match status" value="1"/>
</dbReference>
<dbReference type="EMBL" id="CAEZTM010000045">
    <property type="protein sequence ID" value="CAB4574897.1"/>
    <property type="molecule type" value="Genomic_DNA"/>
</dbReference>
<dbReference type="Pfam" id="PF00498">
    <property type="entry name" value="FHA"/>
    <property type="match status" value="1"/>
</dbReference>
<name>A0A6J6EFN3_9ZZZZ</name>
<evidence type="ECO:0000313" key="2">
    <source>
        <dbReference type="EMBL" id="CAB4574897.1"/>
    </source>
</evidence>